<feature type="region of interest" description="Disordered" evidence="1">
    <location>
        <begin position="279"/>
        <end position="325"/>
    </location>
</feature>
<feature type="compositionally biased region" description="Polar residues" evidence="1">
    <location>
        <begin position="197"/>
        <end position="218"/>
    </location>
</feature>
<dbReference type="HOGENOM" id="CLU_350284_0_0_1"/>
<feature type="compositionally biased region" description="Polar residues" evidence="1">
    <location>
        <begin position="235"/>
        <end position="252"/>
    </location>
</feature>
<dbReference type="PANTHER" id="PTHR43591:SF24">
    <property type="entry name" value="2-METHOXY-6-POLYPRENYL-1,4-BENZOQUINOL METHYLASE, MITOCHONDRIAL"/>
    <property type="match status" value="1"/>
</dbReference>
<dbReference type="EMBL" id="KN823139">
    <property type="protein sequence ID" value="KIO21402.1"/>
    <property type="molecule type" value="Genomic_DNA"/>
</dbReference>
<dbReference type="Proteomes" id="UP000054248">
    <property type="component" value="Unassembled WGS sequence"/>
</dbReference>
<feature type="domain" description="Methyltransferase" evidence="2">
    <location>
        <begin position="410"/>
        <end position="508"/>
    </location>
</feature>
<dbReference type="OrthoDB" id="2013972at2759"/>
<dbReference type="Gene3D" id="3.40.50.150">
    <property type="entry name" value="Vaccinia Virus protein VP39"/>
    <property type="match status" value="1"/>
</dbReference>
<feature type="compositionally biased region" description="Low complexity" evidence="1">
    <location>
        <begin position="164"/>
        <end position="176"/>
    </location>
</feature>
<protein>
    <recommendedName>
        <fullName evidence="2">Methyltransferase domain-containing protein</fullName>
    </recommendedName>
</protein>
<evidence type="ECO:0000313" key="3">
    <source>
        <dbReference type="EMBL" id="KIO21402.1"/>
    </source>
</evidence>
<dbReference type="CDD" id="cd02440">
    <property type="entry name" value="AdoMet_MTases"/>
    <property type="match status" value="1"/>
</dbReference>
<feature type="region of interest" description="Disordered" evidence="1">
    <location>
        <begin position="757"/>
        <end position="785"/>
    </location>
</feature>
<dbReference type="AlphaFoldDB" id="A0A0C3LJ30"/>
<evidence type="ECO:0000313" key="4">
    <source>
        <dbReference type="Proteomes" id="UP000054248"/>
    </source>
</evidence>
<feature type="compositionally biased region" description="Low complexity" evidence="1">
    <location>
        <begin position="1"/>
        <end position="21"/>
    </location>
</feature>
<name>A0A0C3LJ30_9AGAM</name>
<reference evidence="3 4" key="1">
    <citation type="submission" date="2014-04" db="EMBL/GenBank/DDBJ databases">
        <authorList>
            <consortium name="DOE Joint Genome Institute"/>
            <person name="Kuo A."/>
            <person name="Girlanda M."/>
            <person name="Perotto S."/>
            <person name="Kohler A."/>
            <person name="Nagy L.G."/>
            <person name="Floudas D."/>
            <person name="Copeland A."/>
            <person name="Barry K.W."/>
            <person name="Cichocki N."/>
            <person name="Veneault-Fourrey C."/>
            <person name="LaButti K."/>
            <person name="Lindquist E.A."/>
            <person name="Lipzen A."/>
            <person name="Lundell T."/>
            <person name="Morin E."/>
            <person name="Murat C."/>
            <person name="Sun H."/>
            <person name="Tunlid A."/>
            <person name="Henrissat B."/>
            <person name="Grigoriev I.V."/>
            <person name="Hibbett D.S."/>
            <person name="Martin F."/>
            <person name="Nordberg H.P."/>
            <person name="Cantor M.N."/>
            <person name="Hua S.X."/>
        </authorList>
    </citation>
    <scope>NUCLEOTIDE SEQUENCE [LARGE SCALE GENOMIC DNA]</scope>
    <source>
        <strain evidence="3 4">MUT 4182</strain>
    </source>
</reference>
<sequence>MTGTHSPEPSSSTTQSSSASPPRRPPRATPPTQPLPPVPVRPPLNSSLSSPPRIPSRLSGNTTSRKEISSPKLAPSPLSPPATTKPRASRRPDLRQTSSANDARTRSLTCSQQQQVARGAGLARTRGASDAQYHRSRSDHSQLPPGAYNPRARTQTPPPPPPSSFTATSATTSPPAAILPSFHPFCAADEDGLDGTESATVNDMSSDSSRAPTPQSRFHNNKLLSKIRAKASPHSLRSSTPTTEPSGFSSPRTSEETLTELFDEDFSSASIKAAIRQRARTLSRSSPVPQAPSKLRLSKNLEQPSSVRFPEEEDSPTDCEEDAEGLEDASFATVKAPTGYQRPAAFEVKDVVIRNGMRVAPHPVWEVPYPVGFSCAALQSDDKTYDLVKALQPDRNSPSFYSFKHAPSMVLDLGCGVGRWVIEAAAEWTKTRFVGLDVMDLQPDLSEKQYEEIRDRVQWVHNNFLQFKLPFPDAHFDFIRMSFVALAVPESKWRFLVKEIRRVLKPSGVLEWIDEEPVFAMSPSYCPDKSSTFADAKQLQADFVDMLRARRVDNALRCFSDELKGLKGLFEMTKPKFDKFKLWLPRPGTELQSRSNYELGLMRSHSPAGTSTFSRTHQMAKELKRSLGGSGDSGLSTPGTTQERGSLDGNEKALPAIPLSHFTPQGLMVIAERTDEKGNKYYENNLLPLTAEDIEIHAGRNYQVLLNSREAVWAQKQAPAAKSGETAQSREQFDNQLWKYESERWARLHLPVPTWYDSEDDHQSGSRIHRRKSPRPLSMTVMMPPTGQKPTIVRSIFVMTCKSL</sequence>
<feature type="compositionally biased region" description="Pro residues" evidence="1">
    <location>
        <begin position="27"/>
        <end position="42"/>
    </location>
</feature>
<dbReference type="PANTHER" id="PTHR43591">
    <property type="entry name" value="METHYLTRANSFERASE"/>
    <property type="match status" value="1"/>
</dbReference>
<dbReference type="InterPro" id="IPR029063">
    <property type="entry name" value="SAM-dependent_MTases_sf"/>
</dbReference>
<feature type="compositionally biased region" description="Acidic residues" evidence="1">
    <location>
        <begin position="311"/>
        <end position="325"/>
    </location>
</feature>
<accession>A0A0C3LJ30</accession>
<feature type="compositionally biased region" description="Low complexity" evidence="1">
    <location>
        <begin position="43"/>
        <end position="59"/>
    </location>
</feature>
<dbReference type="GO" id="GO:0008168">
    <property type="term" value="F:methyltransferase activity"/>
    <property type="evidence" value="ECO:0007669"/>
    <property type="project" value="TreeGrafter"/>
</dbReference>
<feature type="compositionally biased region" description="Low complexity" evidence="1">
    <location>
        <begin position="117"/>
        <end position="128"/>
    </location>
</feature>
<feature type="region of interest" description="Disordered" evidence="1">
    <location>
        <begin position="625"/>
        <end position="651"/>
    </location>
</feature>
<gene>
    <name evidence="3" type="ORF">M407DRAFT_28994</name>
</gene>
<keyword evidence="4" id="KW-1185">Reference proteome</keyword>
<dbReference type="SUPFAM" id="SSF53335">
    <property type="entry name" value="S-adenosyl-L-methionine-dependent methyltransferases"/>
    <property type="match status" value="1"/>
</dbReference>
<reference evidence="4" key="2">
    <citation type="submission" date="2015-01" db="EMBL/GenBank/DDBJ databases">
        <title>Evolutionary Origins and Diversification of the Mycorrhizal Mutualists.</title>
        <authorList>
            <consortium name="DOE Joint Genome Institute"/>
            <consortium name="Mycorrhizal Genomics Consortium"/>
            <person name="Kohler A."/>
            <person name="Kuo A."/>
            <person name="Nagy L.G."/>
            <person name="Floudas D."/>
            <person name="Copeland A."/>
            <person name="Barry K.W."/>
            <person name="Cichocki N."/>
            <person name="Veneault-Fourrey C."/>
            <person name="LaButti K."/>
            <person name="Lindquist E.A."/>
            <person name="Lipzen A."/>
            <person name="Lundell T."/>
            <person name="Morin E."/>
            <person name="Murat C."/>
            <person name="Riley R."/>
            <person name="Ohm R."/>
            <person name="Sun H."/>
            <person name="Tunlid A."/>
            <person name="Henrissat B."/>
            <person name="Grigoriev I.V."/>
            <person name="Hibbett D.S."/>
            <person name="Martin F."/>
        </authorList>
    </citation>
    <scope>NUCLEOTIDE SEQUENCE [LARGE SCALE GENOMIC DNA]</scope>
    <source>
        <strain evidence="4">MUT 4182</strain>
    </source>
</reference>
<dbReference type="InterPro" id="IPR041698">
    <property type="entry name" value="Methyltransf_25"/>
</dbReference>
<dbReference type="Pfam" id="PF13649">
    <property type="entry name" value="Methyltransf_25"/>
    <property type="match status" value="1"/>
</dbReference>
<feature type="compositionally biased region" description="Polar residues" evidence="1">
    <location>
        <begin position="95"/>
        <end position="116"/>
    </location>
</feature>
<evidence type="ECO:0000259" key="2">
    <source>
        <dbReference type="Pfam" id="PF13649"/>
    </source>
</evidence>
<feature type="region of interest" description="Disordered" evidence="1">
    <location>
        <begin position="1"/>
        <end position="258"/>
    </location>
</feature>
<organism evidence="3 4">
    <name type="scientific">Tulasnella calospora MUT 4182</name>
    <dbReference type="NCBI Taxonomy" id="1051891"/>
    <lineage>
        <taxon>Eukaryota</taxon>
        <taxon>Fungi</taxon>
        <taxon>Dikarya</taxon>
        <taxon>Basidiomycota</taxon>
        <taxon>Agaricomycotina</taxon>
        <taxon>Agaricomycetes</taxon>
        <taxon>Cantharellales</taxon>
        <taxon>Tulasnellaceae</taxon>
        <taxon>Tulasnella</taxon>
    </lineage>
</organism>
<proteinExistence type="predicted"/>
<feature type="compositionally biased region" description="Low complexity" evidence="1">
    <location>
        <begin position="70"/>
        <end position="86"/>
    </location>
</feature>
<evidence type="ECO:0000256" key="1">
    <source>
        <dbReference type="SAM" id="MobiDB-lite"/>
    </source>
</evidence>
<dbReference type="STRING" id="1051891.A0A0C3LJ30"/>